<dbReference type="PANTHER" id="PTHR12534">
    <property type="entry name" value="30S RIBOSOMAL PROTEIN S2 PROKARYOTIC AND ORGANELLAR"/>
    <property type="match status" value="1"/>
</dbReference>
<dbReference type="GO" id="GO:0022627">
    <property type="term" value="C:cytosolic small ribosomal subunit"/>
    <property type="evidence" value="ECO:0007669"/>
    <property type="project" value="TreeGrafter"/>
</dbReference>
<evidence type="ECO:0000313" key="5">
    <source>
        <dbReference type="EMBL" id="SVB29547.1"/>
    </source>
</evidence>
<dbReference type="InterPro" id="IPR005706">
    <property type="entry name" value="Ribosomal_uS2_bac/mit/plastid"/>
</dbReference>
<dbReference type="HAMAP" id="MF_00291_B">
    <property type="entry name" value="Ribosomal_uS2_B"/>
    <property type="match status" value="1"/>
</dbReference>
<dbReference type="Pfam" id="PF00318">
    <property type="entry name" value="Ribosomal_S2"/>
    <property type="match status" value="1"/>
</dbReference>
<evidence type="ECO:0000256" key="4">
    <source>
        <dbReference type="SAM" id="MobiDB-lite"/>
    </source>
</evidence>
<dbReference type="PROSITE" id="PS00962">
    <property type="entry name" value="RIBOSOMAL_S2_1"/>
    <property type="match status" value="1"/>
</dbReference>
<comment type="similarity">
    <text evidence="1">Belongs to the universal ribosomal protein uS2 family.</text>
</comment>
<dbReference type="PRINTS" id="PR00395">
    <property type="entry name" value="RIBOSOMALS2"/>
</dbReference>
<dbReference type="InterPro" id="IPR023591">
    <property type="entry name" value="Ribosomal_uS2_flav_dom_sf"/>
</dbReference>
<dbReference type="GO" id="GO:0003735">
    <property type="term" value="F:structural constituent of ribosome"/>
    <property type="evidence" value="ECO:0007669"/>
    <property type="project" value="InterPro"/>
</dbReference>
<dbReference type="GO" id="GO:0006412">
    <property type="term" value="P:translation"/>
    <property type="evidence" value="ECO:0007669"/>
    <property type="project" value="InterPro"/>
</dbReference>
<dbReference type="SUPFAM" id="SSF52313">
    <property type="entry name" value="Ribosomal protein S2"/>
    <property type="match status" value="1"/>
</dbReference>
<accession>A0A382CW51</accession>
<gene>
    <name evidence="5" type="ORF">METZ01_LOCUS182401</name>
</gene>
<dbReference type="AlphaFoldDB" id="A0A382CW51"/>
<keyword evidence="2" id="KW-0689">Ribosomal protein</keyword>
<keyword evidence="3" id="KW-0687">Ribonucleoprotein</keyword>
<name>A0A382CW51_9ZZZZ</name>
<dbReference type="InterPro" id="IPR001865">
    <property type="entry name" value="Ribosomal_uS2"/>
</dbReference>
<proteinExistence type="inferred from homology"/>
<evidence type="ECO:0008006" key="6">
    <source>
        <dbReference type="Google" id="ProtNLM"/>
    </source>
</evidence>
<dbReference type="Gene3D" id="3.40.50.10490">
    <property type="entry name" value="Glucose-6-phosphate isomerase like protein, domain 1"/>
    <property type="match status" value="1"/>
</dbReference>
<evidence type="ECO:0000256" key="2">
    <source>
        <dbReference type="ARBA" id="ARBA00022980"/>
    </source>
</evidence>
<evidence type="ECO:0000256" key="3">
    <source>
        <dbReference type="ARBA" id="ARBA00023274"/>
    </source>
</evidence>
<dbReference type="NCBIfam" id="TIGR01011">
    <property type="entry name" value="rpsB_bact"/>
    <property type="match status" value="1"/>
</dbReference>
<feature type="region of interest" description="Disordered" evidence="4">
    <location>
        <begin position="240"/>
        <end position="315"/>
    </location>
</feature>
<sequence length="315" mass="35347">MEVTFDNLLSTGAHFGHLTRRWHPNYEPYILMERNGIHIINLEETLKGLTKAIDFFTDNVTNGGEVLFVGTKKNAKDIIQQEADKCGMFYVVERWLGGTLTNFSTIRKSIKRLQLLEKESSPLYESATKKEILSLEREMIRLQDLHRGIKDMKRLPNAIFIVDARHESIAINEAHRLEIPVVAIVDTNTDPEVIDYPIPANDDSIRAIKLIVGEVSRAICDARSIAYPDGGSIPVAVGEEETAEAESITLENGELAEGAEPKEAESEEIVVEKEESLLEDGEAQDSETEEIAVVEEDQEPEEIVEEKETEKSNDN</sequence>
<evidence type="ECO:0000256" key="1">
    <source>
        <dbReference type="ARBA" id="ARBA00006242"/>
    </source>
</evidence>
<dbReference type="CDD" id="cd01425">
    <property type="entry name" value="RPS2"/>
    <property type="match status" value="1"/>
</dbReference>
<organism evidence="5">
    <name type="scientific">marine metagenome</name>
    <dbReference type="NCBI Taxonomy" id="408172"/>
    <lineage>
        <taxon>unclassified sequences</taxon>
        <taxon>metagenomes</taxon>
        <taxon>ecological metagenomes</taxon>
    </lineage>
</organism>
<dbReference type="EMBL" id="UINC01036098">
    <property type="protein sequence ID" value="SVB29547.1"/>
    <property type="molecule type" value="Genomic_DNA"/>
</dbReference>
<feature type="compositionally biased region" description="Basic and acidic residues" evidence="4">
    <location>
        <begin position="306"/>
        <end position="315"/>
    </location>
</feature>
<dbReference type="InterPro" id="IPR018130">
    <property type="entry name" value="Ribosomal_uS2_CS"/>
</dbReference>
<feature type="compositionally biased region" description="Acidic residues" evidence="4">
    <location>
        <begin position="277"/>
        <end position="305"/>
    </location>
</feature>
<protein>
    <recommendedName>
        <fullName evidence="6">30S ribosomal protein S2</fullName>
    </recommendedName>
</protein>
<dbReference type="PANTHER" id="PTHR12534:SF0">
    <property type="entry name" value="SMALL RIBOSOMAL SUBUNIT PROTEIN US2M"/>
    <property type="match status" value="1"/>
</dbReference>
<feature type="compositionally biased region" description="Basic and acidic residues" evidence="4">
    <location>
        <begin position="259"/>
        <end position="276"/>
    </location>
</feature>
<reference evidence="5" key="1">
    <citation type="submission" date="2018-05" db="EMBL/GenBank/DDBJ databases">
        <authorList>
            <person name="Lanie J.A."/>
            <person name="Ng W.-L."/>
            <person name="Kazmierczak K.M."/>
            <person name="Andrzejewski T.M."/>
            <person name="Davidsen T.M."/>
            <person name="Wayne K.J."/>
            <person name="Tettelin H."/>
            <person name="Glass J.I."/>
            <person name="Rusch D."/>
            <person name="Podicherti R."/>
            <person name="Tsui H.-C.T."/>
            <person name="Winkler M.E."/>
        </authorList>
    </citation>
    <scope>NUCLEOTIDE SEQUENCE</scope>
</reference>
<dbReference type="Gene3D" id="1.10.287.610">
    <property type="entry name" value="Helix hairpin bin"/>
    <property type="match status" value="1"/>
</dbReference>